<proteinExistence type="predicted"/>
<dbReference type="SUPFAM" id="SSF82866">
    <property type="entry name" value="Multidrug efflux transporter AcrB transmembrane domain"/>
    <property type="match status" value="2"/>
</dbReference>
<feature type="transmembrane region" description="Helical" evidence="2">
    <location>
        <begin position="538"/>
        <end position="560"/>
    </location>
</feature>
<dbReference type="InterPro" id="IPR001036">
    <property type="entry name" value="Acrflvin-R"/>
</dbReference>
<feature type="compositionally biased region" description="Low complexity" evidence="1">
    <location>
        <begin position="373"/>
        <end position="390"/>
    </location>
</feature>
<gene>
    <name evidence="3" type="ORF">NK662_12190</name>
</gene>
<dbReference type="Proteomes" id="UP001156102">
    <property type="component" value="Unassembled WGS sequence"/>
</dbReference>
<dbReference type="PRINTS" id="PR00702">
    <property type="entry name" value="ACRIFLAVINRP"/>
</dbReference>
<dbReference type="EMBL" id="JANCLT010000005">
    <property type="protein sequence ID" value="MCP8969299.1"/>
    <property type="molecule type" value="Genomic_DNA"/>
</dbReference>
<keyword evidence="2" id="KW-0812">Transmembrane</keyword>
<keyword evidence="4" id="KW-1185">Reference proteome</keyword>
<comment type="caution">
    <text evidence="3">The sequence shown here is derived from an EMBL/GenBank/DDBJ whole genome shotgun (WGS) entry which is preliminary data.</text>
</comment>
<dbReference type="AlphaFoldDB" id="A0AA41X5I5"/>
<feature type="transmembrane region" description="Helical" evidence="2">
    <location>
        <begin position="483"/>
        <end position="502"/>
    </location>
</feature>
<keyword evidence="2" id="KW-1133">Transmembrane helix</keyword>
<dbReference type="Gene3D" id="3.30.2090.10">
    <property type="entry name" value="Multidrug efflux transporter AcrB TolC docking domain, DN and DC subdomains"/>
    <property type="match status" value="2"/>
</dbReference>
<dbReference type="GO" id="GO:0042910">
    <property type="term" value="F:xenobiotic transmembrane transporter activity"/>
    <property type="evidence" value="ECO:0007669"/>
    <property type="project" value="TreeGrafter"/>
</dbReference>
<evidence type="ECO:0000256" key="2">
    <source>
        <dbReference type="SAM" id="Phobius"/>
    </source>
</evidence>
<dbReference type="RefSeq" id="WP_254759208.1">
    <property type="nucleotide sequence ID" value="NZ_JANCLT010000005.1"/>
</dbReference>
<feature type="transmembrane region" description="Helical" evidence="2">
    <location>
        <begin position="581"/>
        <end position="603"/>
    </location>
</feature>
<dbReference type="Pfam" id="PF00873">
    <property type="entry name" value="ACR_tran"/>
    <property type="match status" value="2"/>
</dbReference>
<feature type="transmembrane region" description="Helical" evidence="2">
    <location>
        <begin position="509"/>
        <end position="526"/>
    </location>
</feature>
<feature type="transmembrane region" description="Helical" evidence="2">
    <location>
        <begin position="1130"/>
        <end position="1153"/>
    </location>
</feature>
<feature type="region of interest" description="Disordered" evidence="1">
    <location>
        <begin position="373"/>
        <end position="395"/>
    </location>
</feature>
<dbReference type="SUPFAM" id="SSF82714">
    <property type="entry name" value="Multidrug efflux transporter AcrB TolC docking domain, DN and DC subdomains"/>
    <property type="match status" value="2"/>
</dbReference>
<dbReference type="SUPFAM" id="SSF82693">
    <property type="entry name" value="Multidrug efflux transporter AcrB pore domain, PN1, PN2, PC1 and PC2 subdomains"/>
    <property type="match status" value="3"/>
</dbReference>
<dbReference type="InterPro" id="IPR027463">
    <property type="entry name" value="AcrB_DN_DC_subdom"/>
</dbReference>
<dbReference type="GO" id="GO:0005886">
    <property type="term" value="C:plasma membrane"/>
    <property type="evidence" value="ECO:0007669"/>
    <property type="project" value="TreeGrafter"/>
</dbReference>
<reference evidence="3" key="1">
    <citation type="submission" date="2022-07" db="EMBL/GenBank/DDBJ databases">
        <authorList>
            <person name="Li W.-J."/>
            <person name="Deng Q.-Q."/>
        </authorList>
    </citation>
    <scope>NUCLEOTIDE SEQUENCE</scope>
    <source>
        <strain evidence="3">SYSU M60031</strain>
    </source>
</reference>
<name>A0AA41X5I5_9BACI</name>
<dbReference type="PANTHER" id="PTHR32063">
    <property type="match status" value="1"/>
</dbReference>
<evidence type="ECO:0000256" key="1">
    <source>
        <dbReference type="SAM" id="MobiDB-lite"/>
    </source>
</evidence>
<feature type="transmembrane region" description="Helical" evidence="2">
    <location>
        <begin position="1098"/>
        <end position="1118"/>
    </location>
</feature>
<evidence type="ECO:0000313" key="3">
    <source>
        <dbReference type="EMBL" id="MCP8969299.1"/>
    </source>
</evidence>
<dbReference type="Gene3D" id="1.20.1640.10">
    <property type="entry name" value="Multidrug efflux transporter AcrB transmembrane domain"/>
    <property type="match status" value="2"/>
</dbReference>
<organism evidence="3 4">
    <name type="scientific">Ectobacillus ponti</name>
    <dbReference type="NCBI Taxonomy" id="2961894"/>
    <lineage>
        <taxon>Bacteria</taxon>
        <taxon>Bacillati</taxon>
        <taxon>Bacillota</taxon>
        <taxon>Bacilli</taxon>
        <taxon>Bacillales</taxon>
        <taxon>Bacillaceae</taxon>
        <taxon>Ectobacillus</taxon>
    </lineage>
</organism>
<keyword evidence="2" id="KW-0472">Membrane</keyword>
<accession>A0AA41X5I5</accession>
<dbReference type="Gene3D" id="3.30.70.1430">
    <property type="entry name" value="Multidrug efflux transporter AcrB pore domain"/>
    <property type="match status" value="2"/>
</dbReference>
<feature type="transmembrane region" description="Helical" evidence="2">
    <location>
        <begin position="1053"/>
        <end position="1077"/>
    </location>
</feature>
<protein>
    <submittedName>
        <fullName evidence="3">Efflux RND transporter permease subunit</fullName>
    </submittedName>
</protein>
<feature type="transmembrane region" description="Helical" evidence="2">
    <location>
        <begin position="1001"/>
        <end position="1020"/>
    </location>
</feature>
<evidence type="ECO:0000313" key="4">
    <source>
        <dbReference type="Proteomes" id="UP001156102"/>
    </source>
</evidence>
<feature type="transmembrane region" description="Helical" evidence="2">
    <location>
        <begin position="1027"/>
        <end position="1047"/>
    </location>
</feature>
<feature type="transmembrane region" description="Helical" evidence="2">
    <location>
        <begin position="672"/>
        <end position="693"/>
    </location>
</feature>
<feature type="transmembrane region" description="Helical" evidence="2">
    <location>
        <begin position="609"/>
        <end position="636"/>
    </location>
</feature>
<sequence length="1171" mass="123778">MNWLTRFSLRNTAAILIITLLIAAGGTYSALGLKKETMPDVNIPIIAVITPYPGAAPADVRDLVSEPLAKALSGIPGLKDVNTTSTDNISAIVAQFDFSADLDAAKSKIEDAVKKVKLPDGVVDPQITRISFGSFPILKVSLSNKNLSDADLEQQVRANILPNLTTVAGVGQVNVSTQKDSGVYVRLLPDKLKEKGLTLTQVQQQLQGNNLSFPITSLNIGDQSKPVRLSGKITSVDDVKNLMIPVFPDTQKAMTSSFSQIGQGMANLGQAVGQIGQAVGQLGQGMAGMNQALNGQIQLVAAISQTQSQLSDAKLALAQQNMVLANPMATAEEKTKAQATIAQLTQQIQIGQTALASMQEKLKAIQEAMSKAQTAQGAPAKQPAKAAAPGNSSASTDQSIQLVALKDIAEVTSGSEEATAVSRTNGAPSVVLDIVKTQDANTVDAAQAVKDQLDKLKAQLPKGTDLTVVFDQSVAVKQSINGMLKEGLLGAIFACVVILLFLRNVRSTLISVISIPLSILIAMLFLKQFNITLNVMTLGGLAVAVGRVVDDSIVVIENTYRHITQSKERPTNVILVGVKEVAAAITSSTLTTMAVFLPLGFVSGIIGKIFLPFALTVVFSLLASLIVAVTIVPLLAKLFLLKQKNLKHEEEGTGRSVELYQRVLRWALNHKLMVSLISLLMLVGSFALVPFIGTGFIPESKEKYVSVNVTYPSGTTLKATDEGVRKVEALLTKEKSISFYQTSIGSAKGSLNTSGAITGSNSGSIFIQLKEDADTAAVVKQLQNDVKPLITGKEKIEVSKTNTNGGTSNNVEVTVTGSKLDDVKAATDTLMKQFKDVKNVGDIKNNLSEEKPQIDIKVKQDAAAQQGVSAAQIMGSIRELLTEQKVTSFKIGKDEVNVNLGLKLDAPTKLEDISGLQLKTPMGKTIALSDVADVKEVQGPVSIQEKDGDQYATITLAAKTNNVGAITKDVTQKLNAAKLPSGVKASIGGATQQMNEGFSQLGMALLVAIGAVYLVMVIAFGGARAPFAILFSLPLAIIGGLVGLFLTHKVLDMPAMIGALMLVGIVVTNAIVLIDRVQQQRKNGMGIRDALIEAGSTRLRPILMTAIATVCALLPMSFGLSEGALLSQSLAIVVIGGLTTSTLLTLIVVPVVYELLHRKDRKREAAMNDAA</sequence>
<dbReference type="PANTHER" id="PTHR32063:SF0">
    <property type="entry name" value="SWARMING MOTILITY PROTEIN SWRC"/>
    <property type="match status" value="1"/>
</dbReference>